<proteinExistence type="predicted"/>
<sequence>MVIDHPAEKLEMVSVRILQPVVFNLNLAVEERIIRDFSNPSCRLCRYGDYVNASQNSIYANGDVPPGYNGISVSPIDSIHTTRYDG</sequence>
<evidence type="ECO:0000313" key="2">
    <source>
        <dbReference type="Proteomes" id="UP000192578"/>
    </source>
</evidence>
<dbReference type="Proteomes" id="UP000192578">
    <property type="component" value="Unassembled WGS sequence"/>
</dbReference>
<reference evidence="2" key="1">
    <citation type="submission" date="2017-01" db="EMBL/GenBank/DDBJ databases">
        <title>Comparative genomics of anhydrobiosis in the tardigrade Hypsibius dujardini.</title>
        <authorList>
            <person name="Yoshida Y."/>
            <person name="Koutsovoulos G."/>
            <person name="Laetsch D."/>
            <person name="Stevens L."/>
            <person name="Kumar S."/>
            <person name="Horikawa D."/>
            <person name="Ishino K."/>
            <person name="Komine S."/>
            <person name="Tomita M."/>
            <person name="Blaxter M."/>
            <person name="Arakawa K."/>
        </authorList>
    </citation>
    <scope>NUCLEOTIDE SEQUENCE [LARGE SCALE GENOMIC DNA]</scope>
    <source>
        <strain evidence="2">Z151</strain>
    </source>
</reference>
<keyword evidence="2" id="KW-1185">Reference proteome</keyword>
<accession>A0A1W0WE61</accession>
<dbReference type="AlphaFoldDB" id="A0A1W0WE61"/>
<protein>
    <submittedName>
        <fullName evidence="1">Uncharacterized protein</fullName>
    </submittedName>
</protein>
<comment type="caution">
    <text evidence="1">The sequence shown here is derived from an EMBL/GenBank/DDBJ whole genome shotgun (WGS) entry which is preliminary data.</text>
</comment>
<name>A0A1W0WE61_HYPEX</name>
<gene>
    <name evidence="1" type="ORF">BV898_12244</name>
</gene>
<evidence type="ECO:0000313" key="1">
    <source>
        <dbReference type="EMBL" id="OQV13496.1"/>
    </source>
</evidence>
<dbReference type="EMBL" id="MTYJ01000122">
    <property type="protein sequence ID" value="OQV13496.1"/>
    <property type="molecule type" value="Genomic_DNA"/>
</dbReference>
<organism evidence="1 2">
    <name type="scientific">Hypsibius exemplaris</name>
    <name type="common">Freshwater tardigrade</name>
    <dbReference type="NCBI Taxonomy" id="2072580"/>
    <lineage>
        <taxon>Eukaryota</taxon>
        <taxon>Metazoa</taxon>
        <taxon>Ecdysozoa</taxon>
        <taxon>Tardigrada</taxon>
        <taxon>Eutardigrada</taxon>
        <taxon>Parachela</taxon>
        <taxon>Hypsibioidea</taxon>
        <taxon>Hypsibiidae</taxon>
        <taxon>Hypsibius</taxon>
    </lineage>
</organism>